<dbReference type="SUPFAM" id="SSF56112">
    <property type="entry name" value="Protein kinase-like (PK-like)"/>
    <property type="match status" value="1"/>
</dbReference>
<dbReference type="Pfam" id="PF01636">
    <property type="entry name" value="APH"/>
    <property type="match status" value="1"/>
</dbReference>
<dbReference type="Proteomes" id="UP001596157">
    <property type="component" value="Unassembled WGS sequence"/>
</dbReference>
<keyword evidence="3" id="KW-1185">Reference proteome</keyword>
<sequence>MTLADVERRLLRRYGERVRGWLDGLPALLRRLAGEWDLDLGEPLPGGNSAASVAAVRAGAPVVLKVFPDVERARAQVAVLRAFLPSGRVPAVLAAGGGAFVVEWVAGEPGWPPVGEFAALLADLHSVPVVDRPRLGPGAPSFVGRARPDGPVTAEDLAAAGRRCREMASSVDRHVLLHGDLHAGNVLVGPGGAAVVIDPHGTVGEPEFDAVDHVLGGEGIERRRDALLAATALRPERLEGWCRAVAAIVALGAHRQGRPTGELLDYARSAPRSR</sequence>
<evidence type="ECO:0000313" key="2">
    <source>
        <dbReference type="EMBL" id="MFC5287687.1"/>
    </source>
</evidence>
<reference evidence="3" key="1">
    <citation type="journal article" date="2019" name="Int. J. Syst. Evol. Microbiol.">
        <title>The Global Catalogue of Microorganisms (GCM) 10K type strain sequencing project: providing services to taxonomists for standard genome sequencing and annotation.</title>
        <authorList>
            <consortium name="The Broad Institute Genomics Platform"/>
            <consortium name="The Broad Institute Genome Sequencing Center for Infectious Disease"/>
            <person name="Wu L."/>
            <person name="Ma J."/>
        </authorList>
    </citation>
    <scope>NUCLEOTIDE SEQUENCE [LARGE SCALE GENOMIC DNA]</scope>
    <source>
        <strain evidence="3">CCUG 59778</strain>
    </source>
</reference>
<dbReference type="InterPro" id="IPR011009">
    <property type="entry name" value="Kinase-like_dom_sf"/>
</dbReference>
<dbReference type="Gene3D" id="3.90.1200.10">
    <property type="match status" value="1"/>
</dbReference>
<dbReference type="InterPro" id="IPR002575">
    <property type="entry name" value="Aminoglycoside_PTrfase"/>
</dbReference>
<dbReference type="EMBL" id="JBHSKF010000004">
    <property type="protein sequence ID" value="MFC5287687.1"/>
    <property type="molecule type" value="Genomic_DNA"/>
</dbReference>
<name>A0ABW0EJS1_9PSEU</name>
<accession>A0ABW0EJS1</accession>
<comment type="caution">
    <text evidence="2">The sequence shown here is derived from an EMBL/GenBank/DDBJ whole genome shotgun (WGS) entry which is preliminary data.</text>
</comment>
<organism evidence="2 3">
    <name type="scientific">Actinokineospora guangxiensis</name>
    <dbReference type="NCBI Taxonomy" id="1490288"/>
    <lineage>
        <taxon>Bacteria</taxon>
        <taxon>Bacillati</taxon>
        <taxon>Actinomycetota</taxon>
        <taxon>Actinomycetes</taxon>
        <taxon>Pseudonocardiales</taxon>
        <taxon>Pseudonocardiaceae</taxon>
        <taxon>Actinokineospora</taxon>
    </lineage>
</organism>
<gene>
    <name evidence="2" type="ORF">ACFPM7_11555</name>
</gene>
<proteinExistence type="predicted"/>
<protein>
    <submittedName>
        <fullName evidence="2">Phosphotransferase</fullName>
    </submittedName>
</protein>
<evidence type="ECO:0000313" key="3">
    <source>
        <dbReference type="Proteomes" id="UP001596157"/>
    </source>
</evidence>
<feature type="domain" description="Aminoglycoside phosphotransferase" evidence="1">
    <location>
        <begin position="42"/>
        <end position="232"/>
    </location>
</feature>
<evidence type="ECO:0000259" key="1">
    <source>
        <dbReference type="Pfam" id="PF01636"/>
    </source>
</evidence>
<dbReference type="RefSeq" id="WP_378246887.1">
    <property type="nucleotide sequence ID" value="NZ_JBHSKF010000004.1"/>
</dbReference>